<keyword evidence="1" id="KW-0812">Transmembrane</keyword>
<keyword evidence="1" id="KW-1133">Transmembrane helix</keyword>
<comment type="caution">
    <text evidence="2">The sequence shown here is derived from an EMBL/GenBank/DDBJ whole genome shotgun (WGS) entry which is preliminary data.</text>
</comment>
<evidence type="ECO:0000313" key="2">
    <source>
        <dbReference type="EMBL" id="MCU6668251.1"/>
    </source>
</evidence>
<keyword evidence="3" id="KW-1185">Reference proteome</keyword>
<dbReference type="Proteomes" id="UP001061282">
    <property type="component" value="Unassembled WGS sequence"/>
</dbReference>
<accession>A0A9J6QDC9</accession>
<proteinExistence type="predicted"/>
<keyword evidence="1" id="KW-0472">Membrane</keyword>
<organism evidence="2 3">
    <name type="scientific">Silvania confinis</name>
    <dbReference type="NCBI Taxonomy" id="2926470"/>
    <lineage>
        <taxon>Bacteria</taxon>
        <taxon>Pseudomonadati</taxon>
        <taxon>Pseudomonadota</taxon>
        <taxon>Gammaproteobacteria</taxon>
        <taxon>Enterobacterales</taxon>
        <taxon>Enterobacteriaceae</taxon>
        <taxon>Silvania</taxon>
    </lineage>
</organism>
<reference evidence="2" key="1">
    <citation type="submission" date="2022-05" db="EMBL/GenBank/DDBJ databases">
        <title>Description of a novel species of Leclercia; Leclercia tamurae and the Proposal for a Novel Genus Silvania gen. nov. Containing Two Novel Species Silvania hatchlandensis sp. nov. and Silvania confinis sp. nov. Isolated from the Rhizosphere of Oak.</title>
        <authorList>
            <person name="Maddock D.W."/>
            <person name="Brady C.L."/>
            <person name="Denman S."/>
            <person name="Arnold D."/>
        </authorList>
    </citation>
    <scope>NUCLEOTIDE SEQUENCE</scope>
    <source>
        <strain evidence="2">H4N4</strain>
    </source>
</reference>
<dbReference type="EMBL" id="JAMGZJ010000069">
    <property type="protein sequence ID" value="MCU6668251.1"/>
    <property type="molecule type" value="Genomic_DNA"/>
</dbReference>
<feature type="transmembrane region" description="Helical" evidence="1">
    <location>
        <begin position="65"/>
        <end position="86"/>
    </location>
</feature>
<protein>
    <submittedName>
        <fullName evidence="2">Uncharacterized protein</fullName>
    </submittedName>
</protein>
<sequence>MPNYCFYKKDKQIVVLEKSEEHEAFHLIKQGYEKQFEEVSSSNKENALTRFADIRRNNRVDHSNFLAGAGAMPLIGVLTAVAVFLFRKKRPRH</sequence>
<dbReference type="RefSeq" id="WP_271266882.1">
    <property type="nucleotide sequence ID" value="NZ_JAMGZJ010000069.1"/>
</dbReference>
<evidence type="ECO:0000256" key="1">
    <source>
        <dbReference type="SAM" id="Phobius"/>
    </source>
</evidence>
<name>A0A9J6QDC9_9ENTR</name>
<evidence type="ECO:0000313" key="3">
    <source>
        <dbReference type="Proteomes" id="UP001061282"/>
    </source>
</evidence>
<dbReference type="AlphaFoldDB" id="A0A9J6QDC9"/>
<gene>
    <name evidence="2" type="ORF">M8013_05700</name>
</gene>